<dbReference type="SUPFAM" id="SSF81383">
    <property type="entry name" value="F-box domain"/>
    <property type="match status" value="1"/>
</dbReference>
<dbReference type="AlphaFoldDB" id="A0A0Q9WLW5"/>
<feature type="domain" description="F-box" evidence="1">
    <location>
        <begin position="7"/>
        <end position="53"/>
    </location>
</feature>
<evidence type="ECO:0000259" key="1">
    <source>
        <dbReference type="PROSITE" id="PS50181"/>
    </source>
</evidence>
<protein>
    <recommendedName>
        <fullName evidence="1">F-box domain-containing protein</fullName>
    </recommendedName>
</protein>
<evidence type="ECO:0000313" key="3">
    <source>
        <dbReference type="Proteomes" id="UP000008792"/>
    </source>
</evidence>
<dbReference type="EMBL" id="CH940647">
    <property type="protein sequence ID" value="KRF85110.1"/>
    <property type="molecule type" value="Genomic_DNA"/>
</dbReference>
<name>A0A0Q9WLW5_DROVI</name>
<gene>
    <name evidence="2" type="primary">Dvir\GJ25761</name>
    <name evidence="2" type="ORF">Dvir_GJ25761</name>
</gene>
<evidence type="ECO:0000313" key="2">
    <source>
        <dbReference type="EMBL" id="KRF85110.1"/>
    </source>
</evidence>
<dbReference type="InterPro" id="IPR001810">
    <property type="entry name" value="F-box_dom"/>
</dbReference>
<sequence>MESYECTVTILDLNDYCLESIFDYLEGKDLINFAETCSRARQVFKHWSSFRYVNFFVVEEISTYELKLLSIVAENVRKLCIYVDDLNVFLSRNYGKNKNYFFNKFCMLINDMTSLQSFGLWQYTKKVSTRSIFLALQKKNLKNLQICAPKCESAALRSFTELEMLSLNVQLSSKDLLKSCQSMRQLRALHLTDRVGNSSLKDIIYHCSNLQELSFYIKTKKNNINCTTLKGTGATDIFGALADSAKCLKSLIVHGIICDLNQAKQLAGISTLRILKCSFANADCVLALRNLTLLEELRISFKCDVNISSIYLDLIRECAHLYLLSIVDFNVQPDFAIKAAEVRKEFVNRRPLVLQIYGHRNSTIEPTAADIDKRLVIYRCMTLQELLKL</sequence>
<dbReference type="SUPFAM" id="SSF52047">
    <property type="entry name" value="RNI-like"/>
    <property type="match status" value="1"/>
</dbReference>
<dbReference type="PROSITE" id="PS50181">
    <property type="entry name" value="FBOX"/>
    <property type="match status" value="1"/>
</dbReference>
<dbReference type="InParanoid" id="A0A0Q9WLW5"/>
<dbReference type="OrthoDB" id="7871040at2759"/>
<reference evidence="2 3" key="1">
    <citation type="journal article" date="2007" name="Nature">
        <title>Evolution of genes and genomes on the Drosophila phylogeny.</title>
        <authorList>
            <consortium name="Drosophila 12 Genomes Consortium"/>
            <person name="Clark A.G."/>
            <person name="Eisen M.B."/>
            <person name="Smith D.R."/>
            <person name="Bergman C.M."/>
            <person name="Oliver B."/>
            <person name="Markow T.A."/>
            <person name="Kaufman T.C."/>
            <person name="Kellis M."/>
            <person name="Gelbart W."/>
            <person name="Iyer V.N."/>
            <person name="Pollard D.A."/>
            <person name="Sackton T.B."/>
            <person name="Larracuente A.M."/>
            <person name="Singh N.D."/>
            <person name="Abad J.P."/>
            <person name="Abt D.N."/>
            <person name="Adryan B."/>
            <person name="Aguade M."/>
            <person name="Akashi H."/>
            <person name="Anderson W.W."/>
            <person name="Aquadro C.F."/>
            <person name="Ardell D.H."/>
            <person name="Arguello R."/>
            <person name="Artieri C.G."/>
            <person name="Barbash D.A."/>
            <person name="Barker D."/>
            <person name="Barsanti P."/>
            <person name="Batterham P."/>
            <person name="Batzoglou S."/>
            <person name="Begun D."/>
            <person name="Bhutkar A."/>
            <person name="Blanco E."/>
            <person name="Bosak S.A."/>
            <person name="Bradley R.K."/>
            <person name="Brand A.D."/>
            <person name="Brent M.R."/>
            <person name="Brooks A.N."/>
            <person name="Brown R.H."/>
            <person name="Butlin R.K."/>
            <person name="Caggese C."/>
            <person name="Calvi B.R."/>
            <person name="Bernardo de Carvalho A."/>
            <person name="Caspi A."/>
            <person name="Castrezana S."/>
            <person name="Celniker S.E."/>
            <person name="Chang J.L."/>
            <person name="Chapple C."/>
            <person name="Chatterji S."/>
            <person name="Chinwalla A."/>
            <person name="Civetta A."/>
            <person name="Clifton S.W."/>
            <person name="Comeron J.M."/>
            <person name="Costello J.C."/>
            <person name="Coyne J.A."/>
            <person name="Daub J."/>
            <person name="David R.G."/>
            <person name="Delcher A.L."/>
            <person name="Delehaunty K."/>
            <person name="Do C.B."/>
            <person name="Ebling H."/>
            <person name="Edwards K."/>
            <person name="Eickbush T."/>
            <person name="Evans J.D."/>
            <person name="Filipski A."/>
            <person name="Findeiss S."/>
            <person name="Freyhult E."/>
            <person name="Fulton L."/>
            <person name="Fulton R."/>
            <person name="Garcia A.C."/>
            <person name="Gardiner A."/>
            <person name="Garfield D.A."/>
            <person name="Garvin B.E."/>
            <person name="Gibson G."/>
            <person name="Gilbert D."/>
            <person name="Gnerre S."/>
            <person name="Godfrey J."/>
            <person name="Good R."/>
            <person name="Gotea V."/>
            <person name="Gravely B."/>
            <person name="Greenberg A.J."/>
            <person name="Griffiths-Jones S."/>
            <person name="Gross S."/>
            <person name="Guigo R."/>
            <person name="Gustafson E.A."/>
            <person name="Haerty W."/>
            <person name="Hahn M.W."/>
            <person name="Halligan D.L."/>
            <person name="Halpern A.L."/>
            <person name="Halter G.M."/>
            <person name="Han M.V."/>
            <person name="Heger A."/>
            <person name="Hillier L."/>
            <person name="Hinrichs A.S."/>
            <person name="Holmes I."/>
            <person name="Hoskins R.A."/>
            <person name="Hubisz M.J."/>
            <person name="Hultmark D."/>
            <person name="Huntley M.A."/>
            <person name="Jaffe D.B."/>
            <person name="Jagadeeshan S."/>
            <person name="Jeck W.R."/>
            <person name="Johnson J."/>
            <person name="Jones C.D."/>
            <person name="Jordan W.C."/>
            <person name="Karpen G.H."/>
            <person name="Kataoka E."/>
            <person name="Keightley P.D."/>
            <person name="Kheradpour P."/>
            <person name="Kirkness E.F."/>
            <person name="Koerich L.B."/>
            <person name="Kristiansen K."/>
            <person name="Kudrna D."/>
            <person name="Kulathinal R.J."/>
            <person name="Kumar S."/>
            <person name="Kwok R."/>
            <person name="Lander E."/>
            <person name="Langley C.H."/>
            <person name="Lapoint R."/>
            <person name="Lazzaro B.P."/>
            <person name="Lee S.J."/>
            <person name="Levesque L."/>
            <person name="Li R."/>
            <person name="Lin C.F."/>
            <person name="Lin M.F."/>
            <person name="Lindblad-Toh K."/>
            <person name="Llopart A."/>
            <person name="Long M."/>
            <person name="Low L."/>
            <person name="Lozovsky E."/>
            <person name="Lu J."/>
            <person name="Luo M."/>
            <person name="Machado C.A."/>
            <person name="Makalowski W."/>
            <person name="Marzo M."/>
            <person name="Matsuda M."/>
            <person name="Matzkin L."/>
            <person name="McAllister B."/>
            <person name="McBride C.S."/>
            <person name="McKernan B."/>
            <person name="McKernan K."/>
            <person name="Mendez-Lago M."/>
            <person name="Minx P."/>
            <person name="Mollenhauer M.U."/>
            <person name="Montooth K."/>
            <person name="Mount S.M."/>
            <person name="Mu X."/>
            <person name="Myers E."/>
            <person name="Negre B."/>
            <person name="Newfeld S."/>
            <person name="Nielsen R."/>
            <person name="Noor M.A."/>
            <person name="O'Grady P."/>
            <person name="Pachter L."/>
            <person name="Papaceit M."/>
            <person name="Parisi M.J."/>
            <person name="Parisi M."/>
            <person name="Parts L."/>
            <person name="Pedersen J.S."/>
            <person name="Pesole G."/>
            <person name="Phillippy A.M."/>
            <person name="Ponting C.P."/>
            <person name="Pop M."/>
            <person name="Porcelli D."/>
            <person name="Powell J.R."/>
            <person name="Prohaska S."/>
            <person name="Pruitt K."/>
            <person name="Puig M."/>
            <person name="Quesneville H."/>
            <person name="Ram K.R."/>
            <person name="Rand D."/>
            <person name="Rasmussen M.D."/>
            <person name="Reed L.K."/>
            <person name="Reenan R."/>
            <person name="Reily A."/>
            <person name="Remington K.A."/>
            <person name="Rieger T.T."/>
            <person name="Ritchie M.G."/>
            <person name="Robin C."/>
            <person name="Rogers Y.H."/>
            <person name="Rohde C."/>
            <person name="Rozas J."/>
            <person name="Rubenfield M.J."/>
            <person name="Ruiz A."/>
            <person name="Russo S."/>
            <person name="Salzberg S.L."/>
            <person name="Sanchez-Gracia A."/>
            <person name="Saranga D.J."/>
            <person name="Sato H."/>
            <person name="Schaeffer S.W."/>
            <person name="Schatz M.C."/>
            <person name="Schlenke T."/>
            <person name="Schwartz R."/>
            <person name="Segarra C."/>
            <person name="Singh R.S."/>
            <person name="Sirot L."/>
            <person name="Sirota M."/>
            <person name="Sisneros N.B."/>
            <person name="Smith C.D."/>
            <person name="Smith T.F."/>
            <person name="Spieth J."/>
            <person name="Stage D.E."/>
            <person name="Stark A."/>
            <person name="Stephan W."/>
            <person name="Strausberg R.L."/>
            <person name="Strempel S."/>
            <person name="Sturgill D."/>
            <person name="Sutton G."/>
            <person name="Sutton G.G."/>
            <person name="Tao W."/>
            <person name="Teichmann S."/>
            <person name="Tobari Y.N."/>
            <person name="Tomimura Y."/>
            <person name="Tsolas J.M."/>
            <person name="Valente V.L."/>
            <person name="Venter E."/>
            <person name="Venter J.C."/>
            <person name="Vicario S."/>
            <person name="Vieira F.G."/>
            <person name="Vilella A.J."/>
            <person name="Villasante A."/>
            <person name="Walenz B."/>
            <person name="Wang J."/>
            <person name="Wasserman M."/>
            <person name="Watts T."/>
            <person name="Wilson D."/>
            <person name="Wilson R.K."/>
            <person name="Wing R.A."/>
            <person name="Wolfner M.F."/>
            <person name="Wong A."/>
            <person name="Wong G.K."/>
            <person name="Wu C.I."/>
            <person name="Wu G."/>
            <person name="Yamamoto D."/>
            <person name="Yang H.P."/>
            <person name="Yang S.P."/>
            <person name="Yorke J.A."/>
            <person name="Yoshida K."/>
            <person name="Zdobnov E."/>
            <person name="Zhang P."/>
            <person name="Zhang Y."/>
            <person name="Zimin A.V."/>
            <person name="Baldwin J."/>
            <person name="Abdouelleil A."/>
            <person name="Abdulkadir J."/>
            <person name="Abebe A."/>
            <person name="Abera B."/>
            <person name="Abreu J."/>
            <person name="Acer S.C."/>
            <person name="Aftuck L."/>
            <person name="Alexander A."/>
            <person name="An P."/>
            <person name="Anderson E."/>
            <person name="Anderson S."/>
            <person name="Arachi H."/>
            <person name="Azer M."/>
            <person name="Bachantsang P."/>
            <person name="Barry A."/>
            <person name="Bayul T."/>
            <person name="Berlin A."/>
            <person name="Bessette D."/>
            <person name="Bloom T."/>
            <person name="Blye J."/>
            <person name="Boguslavskiy L."/>
            <person name="Bonnet C."/>
            <person name="Boukhgalter B."/>
            <person name="Bourzgui I."/>
            <person name="Brown A."/>
            <person name="Cahill P."/>
            <person name="Channer S."/>
            <person name="Cheshatsang Y."/>
            <person name="Chuda L."/>
            <person name="Citroen M."/>
            <person name="Collymore A."/>
            <person name="Cooke P."/>
            <person name="Costello M."/>
            <person name="D'Aco K."/>
            <person name="Daza R."/>
            <person name="De Haan G."/>
            <person name="DeGray S."/>
            <person name="DeMaso C."/>
            <person name="Dhargay N."/>
            <person name="Dooley K."/>
            <person name="Dooley E."/>
            <person name="Doricent M."/>
            <person name="Dorje P."/>
            <person name="Dorjee K."/>
            <person name="Dupes A."/>
            <person name="Elong R."/>
            <person name="Falk J."/>
            <person name="Farina A."/>
            <person name="Faro S."/>
            <person name="Ferguson D."/>
            <person name="Fisher S."/>
            <person name="Foley C.D."/>
            <person name="Franke A."/>
            <person name="Friedrich D."/>
            <person name="Gadbois L."/>
            <person name="Gearin G."/>
            <person name="Gearin C.R."/>
            <person name="Giannoukos G."/>
            <person name="Goode T."/>
            <person name="Graham J."/>
            <person name="Grandbois E."/>
            <person name="Grewal S."/>
            <person name="Gyaltsen K."/>
            <person name="Hafez N."/>
            <person name="Hagos B."/>
            <person name="Hall J."/>
            <person name="Henson C."/>
            <person name="Hollinger A."/>
            <person name="Honan T."/>
            <person name="Huard M.D."/>
            <person name="Hughes L."/>
            <person name="Hurhula B."/>
            <person name="Husby M.E."/>
            <person name="Kamat A."/>
            <person name="Kanga B."/>
            <person name="Kashin S."/>
            <person name="Khazanovich D."/>
            <person name="Kisner P."/>
            <person name="Lance K."/>
            <person name="Lara M."/>
            <person name="Lee W."/>
            <person name="Lennon N."/>
            <person name="Letendre F."/>
            <person name="LeVine R."/>
            <person name="Lipovsky A."/>
            <person name="Liu X."/>
            <person name="Liu J."/>
            <person name="Liu S."/>
            <person name="Lokyitsang T."/>
            <person name="Lokyitsang Y."/>
            <person name="Lubonja R."/>
            <person name="Lui A."/>
            <person name="MacDonald P."/>
            <person name="Magnisalis V."/>
            <person name="Maru K."/>
            <person name="Matthews C."/>
            <person name="McCusker W."/>
            <person name="McDonough S."/>
            <person name="Mehta T."/>
            <person name="Meldrim J."/>
            <person name="Meneus L."/>
            <person name="Mihai O."/>
            <person name="Mihalev A."/>
            <person name="Mihova T."/>
            <person name="Mittelman R."/>
            <person name="Mlenga V."/>
            <person name="Montmayeur A."/>
            <person name="Mulrain L."/>
            <person name="Navidi A."/>
            <person name="Naylor J."/>
            <person name="Negash T."/>
            <person name="Nguyen T."/>
            <person name="Nguyen N."/>
            <person name="Nicol R."/>
            <person name="Norbu C."/>
            <person name="Norbu N."/>
            <person name="Novod N."/>
            <person name="O'Neill B."/>
            <person name="Osman S."/>
            <person name="Markiewicz E."/>
            <person name="Oyono O.L."/>
            <person name="Patti C."/>
            <person name="Phunkhang P."/>
            <person name="Pierre F."/>
            <person name="Priest M."/>
            <person name="Raghuraman S."/>
            <person name="Rege F."/>
            <person name="Reyes R."/>
            <person name="Rise C."/>
            <person name="Rogov P."/>
            <person name="Ross K."/>
            <person name="Ryan E."/>
            <person name="Settipalli S."/>
            <person name="Shea T."/>
            <person name="Sherpa N."/>
            <person name="Shi L."/>
            <person name="Shih D."/>
            <person name="Sparrow T."/>
            <person name="Spaulding J."/>
            <person name="Stalker J."/>
            <person name="Stange-Thomann N."/>
            <person name="Stavropoulos S."/>
            <person name="Stone C."/>
            <person name="Strader C."/>
            <person name="Tesfaye S."/>
            <person name="Thomson T."/>
            <person name="Thoulutsang Y."/>
            <person name="Thoulutsang D."/>
            <person name="Topham K."/>
            <person name="Topping I."/>
            <person name="Tsamla T."/>
            <person name="Vassiliev H."/>
            <person name="Vo A."/>
            <person name="Wangchuk T."/>
            <person name="Wangdi T."/>
            <person name="Weiand M."/>
            <person name="Wilkinson J."/>
            <person name="Wilson A."/>
            <person name="Yadav S."/>
            <person name="Young G."/>
            <person name="Yu Q."/>
            <person name="Zembek L."/>
            <person name="Zhong D."/>
            <person name="Zimmer A."/>
            <person name="Zwirko Z."/>
            <person name="Jaffe D.B."/>
            <person name="Alvarez P."/>
            <person name="Brockman W."/>
            <person name="Butler J."/>
            <person name="Chin C."/>
            <person name="Gnerre S."/>
            <person name="Grabherr M."/>
            <person name="Kleber M."/>
            <person name="Mauceli E."/>
            <person name="MacCallum I."/>
        </authorList>
    </citation>
    <scope>NUCLEOTIDE SEQUENCE [LARGE SCALE GENOMIC DNA]</scope>
    <source>
        <strain evidence="3">Tucson 15010-1051.87</strain>
    </source>
</reference>
<dbReference type="InterPro" id="IPR036047">
    <property type="entry name" value="F-box-like_dom_sf"/>
</dbReference>
<accession>A0A0Q9WLW5</accession>
<proteinExistence type="predicted"/>
<dbReference type="InterPro" id="IPR032675">
    <property type="entry name" value="LRR_dom_sf"/>
</dbReference>
<dbReference type="Gene3D" id="3.80.10.10">
    <property type="entry name" value="Ribonuclease Inhibitor"/>
    <property type="match status" value="1"/>
</dbReference>
<organism evidence="2 3">
    <name type="scientific">Drosophila virilis</name>
    <name type="common">Fruit fly</name>
    <dbReference type="NCBI Taxonomy" id="7244"/>
    <lineage>
        <taxon>Eukaryota</taxon>
        <taxon>Metazoa</taxon>
        <taxon>Ecdysozoa</taxon>
        <taxon>Arthropoda</taxon>
        <taxon>Hexapoda</taxon>
        <taxon>Insecta</taxon>
        <taxon>Pterygota</taxon>
        <taxon>Neoptera</taxon>
        <taxon>Endopterygota</taxon>
        <taxon>Diptera</taxon>
        <taxon>Brachycera</taxon>
        <taxon>Muscomorpha</taxon>
        <taxon>Ephydroidea</taxon>
        <taxon>Drosophilidae</taxon>
        <taxon>Drosophila</taxon>
    </lineage>
</organism>
<dbReference type="Pfam" id="PF00646">
    <property type="entry name" value="F-box"/>
    <property type="match status" value="1"/>
</dbReference>
<keyword evidence="3" id="KW-1185">Reference proteome</keyword>
<dbReference type="Proteomes" id="UP000008792">
    <property type="component" value="Unassembled WGS sequence"/>
</dbReference>